<dbReference type="RefSeq" id="WP_043873020.1">
    <property type="nucleotide sequence ID" value="NZ_CCVW01000001.1"/>
</dbReference>
<organism evidence="2 3">
    <name type="scientific">Legionella massiliensis</name>
    <dbReference type="NCBI Taxonomy" id="1034943"/>
    <lineage>
        <taxon>Bacteria</taxon>
        <taxon>Pseudomonadati</taxon>
        <taxon>Pseudomonadota</taxon>
        <taxon>Gammaproteobacteria</taxon>
        <taxon>Legionellales</taxon>
        <taxon>Legionellaceae</taxon>
        <taxon>Legionella</taxon>
    </lineage>
</organism>
<name>A0A078KQ50_9GAMM</name>
<feature type="region of interest" description="Disordered" evidence="1">
    <location>
        <begin position="845"/>
        <end position="869"/>
    </location>
</feature>
<proteinExistence type="predicted"/>
<dbReference type="EMBL" id="CCSB01000001">
    <property type="protein sequence ID" value="CDZ76495.1"/>
    <property type="molecule type" value="Genomic_DNA"/>
</dbReference>
<evidence type="ECO:0000313" key="2">
    <source>
        <dbReference type="EMBL" id="CDZ76495.1"/>
    </source>
</evidence>
<sequence length="869" mass="100113">MREKLEAAIHEIKTPYIRKKLQRLTNKKQYQDALLYACEQCVFDCDYEKDPLFQFIKLLIEQRQTLALDVNQSAANHYQRPVIYALRNNHIIVLKLLEQAGAKFTSQELIELTALELDNNLLEKEQRLAQIFESLHNDEFANEEATLHSRYSRLTNQSQAVMSDNDRLIFIIKTINHLSKYFSKVAVPLQTPLPNEMFEKAHKDYSVNLASRHITRLCSAIKGLSPTLQEKYNDCFQPIPFTWITLEQFAYFAKPRAIIGAIIGFPCPRSISKQGSQLYSSKLYREILDSRVVIEHATKDIINSDLLSLKNFFSQIFAVEILNQPSNVSKVSLLAMKTLTTRMMDNEILLKLLSLLDYSQPTFQTDLSDSPATRKTVSSLVFFRTPEPGEGYKDMLNLSTRTGRFAALRRLQLIGELITGKNLSSSLLCLDNSVNWRAFIEIRDAIVHQDEGDNKHKIETLLMDNTGLLEQIMDTDLPELLKRIYQLLSLREQTLSYDGNPNNHWSRLRDFAVSNEEARKQSKPVKEVERRVSEDEEERVIRNLQTKNAPQEVITQFRVILDGTGPIPETKTMGTLKRYLPQRGENRDEFAALSTIINKAVSKGKMPEKERLKLRQEAQKQAAERKLAEQNHYVGFENIRHLAHLLHEAPIKENCMTAKKRVLAAKEALANARECLLEKGYIVAGQPFKTLEEWDQFHVTQGGPCLTELLINDQELFYALGYCTAQALQHLEKIHAKMDQSKLDFPTQYLGPKYDYLRKTRNLTEHCALYLDNLYRLDELPEGDFNHYFQKWFAPRVIDIIFHLDEDLDLVNQILFDVPTLSTTTTTTKVPLVIPEMFRVAIRTTPEDGNGKDKDKSYDPDCDSSHFSI</sequence>
<feature type="compositionally biased region" description="Basic and acidic residues" evidence="1">
    <location>
        <begin position="845"/>
        <end position="859"/>
    </location>
</feature>
<dbReference type="Proteomes" id="UP000044071">
    <property type="component" value="Unassembled WGS sequence"/>
</dbReference>
<dbReference type="eggNOG" id="ENOG5030SXJ">
    <property type="taxonomic scope" value="Bacteria"/>
</dbReference>
<dbReference type="AlphaFoldDB" id="A0A078KQ50"/>
<reference evidence="2 3" key="1">
    <citation type="submission" date="2014-06" db="EMBL/GenBank/DDBJ databases">
        <authorList>
            <person name="Urmite Genomes Urmite Genomes"/>
        </authorList>
    </citation>
    <scope>NUCLEOTIDE SEQUENCE [LARGE SCALE GENOMIC DNA]</scope>
</reference>
<keyword evidence="3" id="KW-1185">Reference proteome</keyword>
<protein>
    <recommendedName>
        <fullName evidence="4">Ankyrin repeats (3 copies)</fullName>
    </recommendedName>
</protein>
<evidence type="ECO:0000256" key="1">
    <source>
        <dbReference type="SAM" id="MobiDB-lite"/>
    </source>
</evidence>
<accession>A0A078KQ50</accession>
<gene>
    <name evidence="2" type="ORF">BN59_00764</name>
</gene>
<evidence type="ECO:0000313" key="3">
    <source>
        <dbReference type="Proteomes" id="UP000044071"/>
    </source>
</evidence>
<dbReference type="OrthoDB" id="5635022at2"/>
<evidence type="ECO:0008006" key="4">
    <source>
        <dbReference type="Google" id="ProtNLM"/>
    </source>
</evidence>